<dbReference type="GO" id="GO:0016787">
    <property type="term" value="F:hydrolase activity"/>
    <property type="evidence" value="ECO:0007669"/>
    <property type="project" value="UniProtKB-KW"/>
</dbReference>
<proteinExistence type="predicted"/>
<dbReference type="Proteomes" id="UP000541185">
    <property type="component" value="Unassembled WGS sequence"/>
</dbReference>
<reference evidence="1 2" key="1">
    <citation type="submission" date="2020-04" db="EMBL/GenBank/DDBJ databases">
        <title>Ramlibacter sp. G-1-2-2 isolated from soil.</title>
        <authorList>
            <person name="Dahal R.H."/>
        </authorList>
    </citation>
    <scope>NUCLEOTIDE SEQUENCE [LARGE SCALE GENOMIC DNA]</scope>
    <source>
        <strain evidence="1 2">G-1-2-2</strain>
    </source>
</reference>
<dbReference type="SUPFAM" id="SSF53474">
    <property type="entry name" value="alpha/beta-Hydrolases"/>
    <property type="match status" value="1"/>
</dbReference>
<name>A0A848H666_9BURK</name>
<dbReference type="RefSeq" id="WP_169419106.1">
    <property type="nucleotide sequence ID" value="NZ_JABBFX010000001.1"/>
</dbReference>
<dbReference type="InterPro" id="IPR029058">
    <property type="entry name" value="AB_hydrolase_fold"/>
</dbReference>
<keyword evidence="2" id="KW-1185">Reference proteome</keyword>
<dbReference type="AlphaFoldDB" id="A0A848H666"/>
<evidence type="ECO:0000313" key="1">
    <source>
        <dbReference type="EMBL" id="NML45011.1"/>
    </source>
</evidence>
<comment type="caution">
    <text evidence="1">The sequence shown here is derived from an EMBL/GenBank/DDBJ whole genome shotgun (WGS) entry which is preliminary data.</text>
</comment>
<dbReference type="EMBL" id="JABBFX010000001">
    <property type="protein sequence ID" value="NML45011.1"/>
    <property type="molecule type" value="Genomic_DNA"/>
</dbReference>
<organism evidence="1 2">
    <name type="scientific">Ramlibacter agri</name>
    <dbReference type="NCBI Taxonomy" id="2728837"/>
    <lineage>
        <taxon>Bacteria</taxon>
        <taxon>Pseudomonadati</taxon>
        <taxon>Pseudomonadota</taxon>
        <taxon>Betaproteobacteria</taxon>
        <taxon>Burkholderiales</taxon>
        <taxon>Comamonadaceae</taxon>
        <taxon>Ramlibacter</taxon>
    </lineage>
</organism>
<evidence type="ECO:0000313" key="2">
    <source>
        <dbReference type="Proteomes" id="UP000541185"/>
    </source>
</evidence>
<sequence>MRPTPAATAFTAPPLGLLFAEPLRALLDLCANRLKHLPHYEGDGHPVVLYPGLGSGPLGTSDLRTYLRSCRFSVHDWERGINTGPEGRLDEWLEPLAEHVLALQEQSGKRVSLVGWSLGGIYAREVAKRVPQAVRQVVTLATPAHSLGRGNHAGTLYTLMGGDSSKLTPALQAQLAARPPVPTTSIYSRSDGMVSWRGCVEPPGTEVENVEVHASHLGMATHPEVLRVVADRLAQPEGGWRPYRRRVNRASPPSR</sequence>
<protein>
    <submittedName>
        <fullName evidence="1">Alpha/beta hydrolase</fullName>
    </submittedName>
</protein>
<keyword evidence="1" id="KW-0378">Hydrolase</keyword>
<accession>A0A848H666</accession>
<gene>
    <name evidence="1" type="ORF">HHL11_14730</name>
</gene>
<dbReference type="Gene3D" id="3.40.50.1820">
    <property type="entry name" value="alpha/beta hydrolase"/>
    <property type="match status" value="1"/>
</dbReference>